<accession>A0A654M7B2</accession>
<dbReference type="AlphaFoldDB" id="A0A654M7B2"/>
<proteinExistence type="predicted"/>
<reference evidence="2" key="1">
    <citation type="submission" date="2015-10" db="EMBL/GenBank/DDBJ databases">
        <title>Niche specialization of a soil ammonia-oxidizing archaeon, Candidatus Nitrosocosmicus oleophilus.</title>
        <authorList>
            <person name="Jung M.-Y."/>
            <person name="Rhee S.-K."/>
        </authorList>
    </citation>
    <scope>NUCLEOTIDE SEQUENCE [LARGE SCALE GENOMIC DNA]</scope>
    <source>
        <strain evidence="2">MY3</strain>
    </source>
</reference>
<dbReference type="EMBL" id="CP012850">
    <property type="protein sequence ID" value="ALI35442.1"/>
    <property type="molecule type" value="Genomic_DNA"/>
</dbReference>
<dbReference type="Proteomes" id="UP000058925">
    <property type="component" value="Chromosome"/>
</dbReference>
<sequence>MVTKTLVTVTDLDKKHPDKPTYNRSYVLAKHTYQEIGDIVTEGLLLIKMFFK</sequence>
<dbReference type="KEGG" id="taa:NMY3_01238"/>
<evidence type="ECO:0000313" key="1">
    <source>
        <dbReference type="EMBL" id="ALI35442.1"/>
    </source>
</evidence>
<gene>
    <name evidence="1" type="ORF">NMY3_01238</name>
</gene>
<evidence type="ECO:0000313" key="2">
    <source>
        <dbReference type="Proteomes" id="UP000058925"/>
    </source>
</evidence>
<protein>
    <submittedName>
        <fullName evidence="1">Uncharacterized protein</fullName>
    </submittedName>
</protein>
<organism evidence="1 2">
    <name type="scientific">Candidatus Nitrosocosmicus oleophilus</name>
    <dbReference type="NCBI Taxonomy" id="1353260"/>
    <lineage>
        <taxon>Archaea</taxon>
        <taxon>Nitrososphaerota</taxon>
        <taxon>Nitrososphaeria</taxon>
        <taxon>Nitrososphaerales</taxon>
        <taxon>Nitrososphaeraceae</taxon>
        <taxon>Candidatus Nitrosocosmicus</taxon>
    </lineage>
</organism>
<keyword evidence="2" id="KW-1185">Reference proteome</keyword>
<name>A0A654M7B2_9ARCH</name>